<accession>A0A1H5UZV1</accession>
<reference evidence="7 8" key="1">
    <citation type="submission" date="2016-10" db="EMBL/GenBank/DDBJ databases">
        <authorList>
            <person name="de Groot N.N."/>
        </authorList>
    </citation>
    <scope>NUCLEOTIDE SEQUENCE [LARGE SCALE GENOMIC DNA]</scope>
    <source>
        <strain evidence="7 8">D15d</strain>
    </source>
</reference>
<evidence type="ECO:0000256" key="4">
    <source>
        <dbReference type="ARBA" id="ARBA00023136"/>
    </source>
</evidence>
<dbReference type="PROSITE" id="PS51257">
    <property type="entry name" value="PROKAR_LIPOPROTEIN"/>
    <property type="match status" value="1"/>
</dbReference>
<evidence type="ECO:0000256" key="3">
    <source>
        <dbReference type="ARBA" id="ARBA00022989"/>
    </source>
</evidence>
<dbReference type="InterPro" id="IPR007016">
    <property type="entry name" value="O-antigen_ligase-rel_domated"/>
</dbReference>
<feature type="transmembrane region" description="Helical" evidence="5">
    <location>
        <begin position="12"/>
        <end position="30"/>
    </location>
</feature>
<feature type="transmembrane region" description="Helical" evidence="5">
    <location>
        <begin position="86"/>
        <end position="105"/>
    </location>
</feature>
<dbReference type="RefSeq" id="WP_027431248.1">
    <property type="nucleotide sequence ID" value="NZ_FNUL01000009.1"/>
</dbReference>
<evidence type="ECO:0000313" key="8">
    <source>
        <dbReference type="Proteomes" id="UP000236726"/>
    </source>
</evidence>
<evidence type="ECO:0000256" key="1">
    <source>
        <dbReference type="ARBA" id="ARBA00004141"/>
    </source>
</evidence>
<feature type="transmembrane region" description="Helical" evidence="5">
    <location>
        <begin position="198"/>
        <end position="223"/>
    </location>
</feature>
<dbReference type="GO" id="GO:0016020">
    <property type="term" value="C:membrane"/>
    <property type="evidence" value="ECO:0007669"/>
    <property type="project" value="UniProtKB-SubCell"/>
</dbReference>
<sequence length="384" mass="44636">MILTYKNKKYSLNSILLTLLVWSIACFAYDKYNIKILLLFITLAYNLETIVNDVINFRKNKIIIIFAIIFPIYLIVTSVLVRGGYLVDAVKGVYVCFFLLLVLVLEKEEFDICEALYQILSLLAIMVVVIGLLDLFEISDIYTNPLVLFLEDIGEGMISRSHNAIFYYVIFIKTSPFFIFNLIYCLEKKRYYMAAISVWAIMWTGTRAIIYLSLILIVVYYIFVVKNKSRSLMFVLIAAIVVIFGFEFFINKVEIINFAKNEGDNVRSLIIPSIIKALNENRLYWIFGMGIGSKYYSLGRRAYLYGEEIAYVEFLRCYGLIACFILAIFLILPIKKILKSDYKWVLLPYFAFLINSTVDPFLFTSTSFLMYLVVYDIYINKLRG</sequence>
<dbReference type="EMBL" id="FNUL01000009">
    <property type="protein sequence ID" value="SEF80484.1"/>
    <property type="molecule type" value="Genomic_DNA"/>
</dbReference>
<feature type="transmembrane region" description="Helical" evidence="5">
    <location>
        <begin position="229"/>
        <end position="250"/>
    </location>
</feature>
<gene>
    <name evidence="7" type="ORF">SAMN05216537_10931</name>
</gene>
<dbReference type="Proteomes" id="UP000236726">
    <property type="component" value="Unassembled WGS sequence"/>
</dbReference>
<keyword evidence="3 5" id="KW-1133">Transmembrane helix</keyword>
<feature type="transmembrane region" description="Helical" evidence="5">
    <location>
        <begin position="117"/>
        <end position="136"/>
    </location>
</feature>
<dbReference type="Pfam" id="PF04932">
    <property type="entry name" value="Wzy_C"/>
    <property type="match status" value="1"/>
</dbReference>
<organism evidence="7 8">
    <name type="scientific">Lachnospira multipara</name>
    <dbReference type="NCBI Taxonomy" id="28051"/>
    <lineage>
        <taxon>Bacteria</taxon>
        <taxon>Bacillati</taxon>
        <taxon>Bacillota</taxon>
        <taxon>Clostridia</taxon>
        <taxon>Lachnospirales</taxon>
        <taxon>Lachnospiraceae</taxon>
        <taxon>Lachnospira</taxon>
    </lineage>
</organism>
<feature type="transmembrane region" description="Helical" evidence="5">
    <location>
        <begin position="165"/>
        <end position="186"/>
    </location>
</feature>
<feature type="transmembrane region" description="Helical" evidence="5">
    <location>
        <begin position="36"/>
        <end position="55"/>
    </location>
</feature>
<dbReference type="AlphaFoldDB" id="A0A1H5UZV1"/>
<evidence type="ECO:0000313" key="7">
    <source>
        <dbReference type="EMBL" id="SEF80484.1"/>
    </source>
</evidence>
<protein>
    <recommendedName>
        <fullName evidence="6">O-antigen ligase-related domain-containing protein</fullName>
    </recommendedName>
</protein>
<feature type="transmembrane region" description="Helical" evidence="5">
    <location>
        <begin position="62"/>
        <end position="80"/>
    </location>
</feature>
<keyword evidence="2 5" id="KW-0812">Transmembrane</keyword>
<evidence type="ECO:0000256" key="2">
    <source>
        <dbReference type="ARBA" id="ARBA00022692"/>
    </source>
</evidence>
<keyword evidence="8" id="KW-1185">Reference proteome</keyword>
<feature type="domain" description="O-antigen ligase-related" evidence="6">
    <location>
        <begin position="194"/>
        <end position="296"/>
    </location>
</feature>
<name>A0A1H5UZV1_9FIRM</name>
<evidence type="ECO:0000259" key="6">
    <source>
        <dbReference type="Pfam" id="PF04932"/>
    </source>
</evidence>
<comment type="subcellular location">
    <subcellularLocation>
        <location evidence="1">Membrane</location>
        <topology evidence="1">Multi-pass membrane protein</topology>
    </subcellularLocation>
</comment>
<feature type="transmembrane region" description="Helical" evidence="5">
    <location>
        <begin position="310"/>
        <end position="334"/>
    </location>
</feature>
<proteinExistence type="predicted"/>
<evidence type="ECO:0000256" key="5">
    <source>
        <dbReference type="SAM" id="Phobius"/>
    </source>
</evidence>
<feature type="transmembrane region" description="Helical" evidence="5">
    <location>
        <begin position="346"/>
        <end position="374"/>
    </location>
</feature>
<keyword evidence="4 5" id="KW-0472">Membrane</keyword>